<accession>A0A9X9LI25</accession>
<dbReference type="Proteomes" id="UP000269945">
    <property type="component" value="Unassembled WGS sequence"/>
</dbReference>
<protein>
    <submittedName>
        <fullName evidence="1">Uncharacterized protein</fullName>
    </submittedName>
</protein>
<gene>
    <name evidence="1" type="ORF">BN2614_LOCUS7</name>
</gene>
<reference evidence="1 2" key="1">
    <citation type="submission" date="2018-10" db="EMBL/GenBank/DDBJ databases">
        <authorList>
            <person name="Ekblom R."/>
            <person name="Jareborg N."/>
        </authorList>
    </citation>
    <scope>NUCLEOTIDE SEQUENCE [LARGE SCALE GENOMIC DNA]</scope>
    <source>
        <tissue evidence="1">Muscle</tissue>
    </source>
</reference>
<proteinExistence type="predicted"/>
<dbReference type="AlphaFoldDB" id="A0A9X9LI25"/>
<evidence type="ECO:0000313" key="2">
    <source>
        <dbReference type="Proteomes" id="UP000269945"/>
    </source>
</evidence>
<comment type="caution">
    <text evidence="1">The sequence shown here is derived from an EMBL/GenBank/DDBJ whole genome shotgun (WGS) entry which is preliminary data.</text>
</comment>
<feature type="non-terminal residue" evidence="1">
    <location>
        <position position="130"/>
    </location>
</feature>
<name>A0A9X9LI25_GULGU</name>
<evidence type="ECO:0000313" key="1">
    <source>
        <dbReference type="EMBL" id="VCW68685.1"/>
    </source>
</evidence>
<dbReference type="EMBL" id="CYRY02004165">
    <property type="protein sequence ID" value="VCW68685.1"/>
    <property type="molecule type" value="Genomic_DNA"/>
</dbReference>
<sequence length="130" mass="14132">MAGKPWATAICRLPAAPRSQQRAGHCLGCFPCPVTSHATLPSPRVRAERGLPCVASPQAQGQLWQGWIQRKAQSGAGYVVLSDSCTHTLHTWKHIHGLCVCTHTRMHMSTHASHAHNTCTCITQTSHAHN</sequence>
<keyword evidence="2" id="KW-1185">Reference proteome</keyword>
<organism evidence="1 2">
    <name type="scientific">Gulo gulo</name>
    <name type="common">Wolverine</name>
    <name type="synonym">Gluton</name>
    <dbReference type="NCBI Taxonomy" id="48420"/>
    <lineage>
        <taxon>Eukaryota</taxon>
        <taxon>Metazoa</taxon>
        <taxon>Chordata</taxon>
        <taxon>Craniata</taxon>
        <taxon>Vertebrata</taxon>
        <taxon>Euteleostomi</taxon>
        <taxon>Mammalia</taxon>
        <taxon>Eutheria</taxon>
        <taxon>Laurasiatheria</taxon>
        <taxon>Carnivora</taxon>
        <taxon>Caniformia</taxon>
        <taxon>Musteloidea</taxon>
        <taxon>Mustelidae</taxon>
        <taxon>Guloninae</taxon>
        <taxon>Gulo</taxon>
    </lineage>
</organism>